<protein>
    <submittedName>
        <fullName evidence="7">Oligosaccharide flippase family protein</fullName>
    </submittedName>
</protein>
<dbReference type="InterPro" id="IPR050833">
    <property type="entry name" value="Poly_Biosynth_Transport"/>
</dbReference>
<evidence type="ECO:0000256" key="6">
    <source>
        <dbReference type="SAM" id="Phobius"/>
    </source>
</evidence>
<dbReference type="EMBL" id="JADFFL010000006">
    <property type="protein sequence ID" value="MBE9663273.1"/>
    <property type="molecule type" value="Genomic_DNA"/>
</dbReference>
<evidence type="ECO:0000256" key="3">
    <source>
        <dbReference type="ARBA" id="ARBA00022692"/>
    </source>
</evidence>
<evidence type="ECO:0000256" key="5">
    <source>
        <dbReference type="ARBA" id="ARBA00023136"/>
    </source>
</evidence>
<dbReference type="InterPro" id="IPR002797">
    <property type="entry name" value="Polysacc_synth"/>
</dbReference>
<feature type="transmembrane region" description="Helical" evidence="6">
    <location>
        <begin position="363"/>
        <end position="385"/>
    </location>
</feature>
<keyword evidence="4 6" id="KW-1133">Transmembrane helix</keyword>
<keyword evidence="8" id="KW-1185">Reference proteome</keyword>
<keyword evidence="2" id="KW-1003">Cell membrane</keyword>
<feature type="transmembrane region" description="Helical" evidence="6">
    <location>
        <begin position="123"/>
        <end position="143"/>
    </location>
</feature>
<feature type="transmembrane region" description="Helical" evidence="6">
    <location>
        <begin position="480"/>
        <end position="498"/>
    </location>
</feature>
<dbReference type="Pfam" id="PF01943">
    <property type="entry name" value="Polysacc_synt"/>
    <property type="match status" value="1"/>
</dbReference>
<evidence type="ECO:0000256" key="2">
    <source>
        <dbReference type="ARBA" id="ARBA00022475"/>
    </source>
</evidence>
<organism evidence="7 8">
    <name type="scientific">Mucilaginibacter myungsuensis</name>
    <dbReference type="NCBI Taxonomy" id="649104"/>
    <lineage>
        <taxon>Bacteria</taxon>
        <taxon>Pseudomonadati</taxon>
        <taxon>Bacteroidota</taxon>
        <taxon>Sphingobacteriia</taxon>
        <taxon>Sphingobacteriales</taxon>
        <taxon>Sphingobacteriaceae</taxon>
        <taxon>Mucilaginibacter</taxon>
    </lineage>
</organism>
<dbReference type="AlphaFoldDB" id="A0A929PWX0"/>
<feature type="transmembrane region" description="Helical" evidence="6">
    <location>
        <begin position="276"/>
        <end position="297"/>
    </location>
</feature>
<gene>
    <name evidence="7" type="ORF">IRJ16_15400</name>
</gene>
<dbReference type="PANTHER" id="PTHR30250">
    <property type="entry name" value="PST FAMILY PREDICTED COLANIC ACID TRANSPORTER"/>
    <property type="match status" value="1"/>
</dbReference>
<evidence type="ECO:0000313" key="8">
    <source>
        <dbReference type="Proteomes" id="UP000622475"/>
    </source>
</evidence>
<feature type="transmembrane region" description="Helical" evidence="6">
    <location>
        <begin position="397"/>
        <end position="416"/>
    </location>
</feature>
<dbReference type="Proteomes" id="UP000622475">
    <property type="component" value="Unassembled WGS sequence"/>
</dbReference>
<evidence type="ECO:0000256" key="1">
    <source>
        <dbReference type="ARBA" id="ARBA00004651"/>
    </source>
</evidence>
<feature type="transmembrane region" description="Helical" evidence="6">
    <location>
        <begin position="197"/>
        <end position="218"/>
    </location>
</feature>
<dbReference type="RefSeq" id="WP_194112512.1">
    <property type="nucleotide sequence ID" value="NZ_JADFFL010000006.1"/>
</dbReference>
<proteinExistence type="predicted"/>
<comment type="caution">
    <text evidence="7">The sequence shown here is derived from an EMBL/GenBank/DDBJ whole genome shotgun (WGS) entry which is preliminary data.</text>
</comment>
<evidence type="ECO:0000313" key="7">
    <source>
        <dbReference type="EMBL" id="MBE9663273.1"/>
    </source>
</evidence>
<sequence length="508" mass="57245">MSTAKKFAGQTAIYGLTTIISRMIGFVMTPFYARVLPATANGVFTVVYSYAAIINAVLAFGMETTFFRYLQKREDDKQIVYNNTFGAVIAMSVVFLTFATLFFDELVRAMTAGVESDIVNYKFYFKCLLVILIADAICVIPFAKLRADGRPMKYSVIKCLNIGIVVLCNVFFLFVIPRIIAHQWIGADWFKDWYTPMWVGYAFLSNAIASVFTVLLLLPEILKITIRFDNKLFKEMFLYSWPVLIANISFIINETLDKAMLKQLLPPGISDQQAGVYGMCAKIALFLSIFVQAFRLGAEPFFFSQAKNKNAGDTYSRIMTYFVIMISVICVGLVANIDILATIIVDKEMIRNKAGVMVANPYWAGLGVVPPLLFGYLSLGIYMNLSVWYKLSDQTKYGLYISGIGAVLTVVLNYIFIPEYSYMASAYVSLLAYSTMMILSYIWGQKNYPIPYNVKTNLAYIVTSIILVILSFYVFDRNIFVGNALLILFAGGTLWLEGKQLKAIFLKR</sequence>
<dbReference type="GO" id="GO:0005886">
    <property type="term" value="C:plasma membrane"/>
    <property type="evidence" value="ECO:0007669"/>
    <property type="project" value="UniProtKB-SubCell"/>
</dbReference>
<feature type="transmembrane region" description="Helical" evidence="6">
    <location>
        <begin position="456"/>
        <end position="474"/>
    </location>
</feature>
<feature type="transmembrane region" description="Helical" evidence="6">
    <location>
        <begin position="12"/>
        <end position="33"/>
    </location>
</feature>
<reference evidence="7" key="1">
    <citation type="submission" date="2020-10" db="EMBL/GenBank/DDBJ databases">
        <title>Mucilaginibacter mali sp. nov., isolated from rhizosphere soil of apple orchard.</title>
        <authorList>
            <person name="Lee J.-S."/>
            <person name="Kim H.S."/>
            <person name="Kim J.-S."/>
        </authorList>
    </citation>
    <scope>NUCLEOTIDE SEQUENCE</scope>
    <source>
        <strain evidence="7">KCTC 22746</strain>
    </source>
</reference>
<keyword evidence="5 6" id="KW-0472">Membrane</keyword>
<feature type="transmembrane region" description="Helical" evidence="6">
    <location>
        <begin position="238"/>
        <end position="256"/>
    </location>
</feature>
<feature type="transmembrane region" description="Helical" evidence="6">
    <location>
        <begin position="155"/>
        <end position="177"/>
    </location>
</feature>
<keyword evidence="3 6" id="KW-0812">Transmembrane</keyword>
<accession>A0A929PWX0</accession>
<name>A0A929PWX0_9SPHI</name>
<feature type="transmembrane region" description="Helical" evidence="6">
    <location>
        <begin position="422"/>
        <end position="444"/>
    </location>
</feature>
<evidence type="ECO:0000256" key="4">
    <source>
        <dbReference type="ARBA" id="ARBA00022989"/>
    </source>
</evidence>
<comment type="subcellular location">
    <subcellularLocation>
        <location evidence="1">Cell membrane</location>
        <topology evidence="1">Multi-pass membrane protein</topology>
    </subcellularLocation>
</comment>
<feature type="transmembrane region" description="Helical" evidence="6">
    <location>
        <begin position="318"/>
        <end position="343"/>
    </location>
</feature>
<feature type="transmembrane region" description="Helical" evidence="6">
    <location>
        <begin position="79"/>
        <end position="103"/>
    </location>
</feature>
<feature type="transmembrane region" description="Helical" evidence="6">
    <location>
        <begin position="45"/>
        <end position="67"/>
    </location>
</feature>
<dbReference type="PANTHER" id="PTHR30250:SF11">
    <property type="entry name" value="O-ANTIGEN TRANSPORTER-RELATED"/>
    <property type="match status" value="1"/>
</dbReference>